<organism evidence="1">
    <name type="scientific">Staphylothermus marinus</name>
    <dbReference type="NCBI Taxonomy" id="2280"/>
    <lineage>
        <taxon>Archaea</taxon>
        <taxon>Thermoproteota</taxon>
        <taxon>Thermoprotei</taxon>
        <taxon>Desulfurococcales</taxon>
        <taxon>Desulfurococcaceae</taxon>
        <taxon>Staphylothermus</taxon>
    </lineage>
</organism>
<comment type="caution">
    <text evidence="1">The sequence shown here is derived from an EMBL/GenBank/DDBJ whole genome shotgun (WGS) entry which is preliminary data.</text>
</comment>
<proteinExistence type="predicted"/>
<gene>
    <name evidence="1" type="ORF">ENU09_03080</name>
</gene>
<sequence>MSLVLEEDGVVARRTISKLIRVYPGEVLTLDLNVHGPRGHVVEIIIEEQSSIAKITVSPNRAKAPYFAKMVVEVLLSAEPGRYEIRIILRDETTGVVVGVYRIVLLVLKKDTPTSIEEHTVYAKKLFIKYGSNGLVWYVLKHVYPHGATFKQLKHFYELAAGKKIRDGTLCNVLRRMRIKGIITRIGSKKRSLYKLLVEDFNIVKTRIDTSRIRVYREASREKQEESRQVPYSVRLIFNRALKICQDYGVLPAVIFLAHTLLGVRETGFLLYWREEDAMFIKCEEKTGFCHYFYSPLIANYFALLGVHPGVLYSQTQNYQEAHRIAGEFVKNYYKTYPYARRLHYLLKEKGLVFYEDDEENGEHVLVLEIHYYSNGEVGLRVKDNKGEEVLFEENIKPEPPLRIEIRTAFHRAHIYEPNEETYFHRTNIL</sequence>
<protein>
    <submittedName>
        <fullName evidence="1">Uncharacterized protein</fullName>
    </submittedName>
</protein>
<name>A0A7J3KGS2_STAMA</name>
<dbReference type="EMBL" id="DTBE01000079">
    <property type="protein sequence ID" value="HGQ59679.1"/>
    <property type="molecule type" value="Genomic_DNA"/>
</dbReference>
<dbReference type="AlphaFoldDB" id="A0A7J3KGS2"/>
<accession>A0A7J3KGS2</accession>
<reference evidence="1" key="1">
    <citation type="journal article" date="2020" name="mSystems">
        <title>Genome- and Community-Level Interaction Insights into Carbon Utilization and Element Cycling Functions of Hydrothermarchaeota in Hydrothermal Sediment.</title>
        <authorList>
            <person name="Zhou Z."/>
            <person name="Liu Y."/>
            <person name="Xu W."/>
            <person name="Pan J."/>
            <person name="Luo Z.H."/>
            <person name="Li M."/>
        </authorList>
    </citation>
    <scope>NUCLEOTIDE SEQUENCE [LARGE SCALE GENOMIC DNA]</scope>
    <source>
        <strain evidence="1">SpSt-638</strain>
    </source>
</reference>
<evidence type="ECO:0000313" key="1">
    <source>
        <dbReference type="EMBL" id="HGQ59679.1"/>
    </source>
</evidence>